<dbReference type="GO" id="GO:0016787">
    <property type="term" value="F:hydrolase activity"/>
    <property type="evidence" value="ECO:0007669"/>
    <property type="project" value="UniProtKB-KW"/>
</dbReference>
<evidence type="ECO:0000313" key="3">
    <source>
        <dbReference type="Proteomes" id="UP000295075"/>
    </source>
</evidence>
<dbReference type="Pfam" id="PF12697">
    <property type="entry name" value="Abhydrolase_6"/>
    <property type="match status" value="1"/>
</dbReference>
<dbReference type="InterPro" id="IPR029058">
    <property type="entry name" value="AB_hydrolase_fold"/>
</dbReference>
<keyword evidence="3" id="KW-1185">Reference proteome</keyword>
<proteinExistence type="predicted"/>
<name>A0A4R4PXW7_9ACTN</name>
<organism evidence="2 3">
    <name type="scientific">Kribbella albertanoniae</name>
    <dbReference type="NCBI Taxonomy" id="1266829"/>
    <lineage>
        <taxon>Bacteria</taxon>
        <taxon>Bacillati</taxon>
        <taxon>Actinomycetota</taxon>
        <taxon>Actinomycetes</taxon>
        <taxon>Propionibacteriales</taxon>
        <taxon>Kribbellaceae</taxon>
        <taxon>Kribbella</taxon>
    </lineage>
</organism>
<dbReference type="EMBL" id="SMKA01000094">
    <property type="protein sequence ID" value="TDC27390.1"/>
    <property type="molecule type" value="Genomic_DNA"/>
</dbReference>
<gene>
    <name evidence="2" type="ORF">E1261_20675</name>
</gene>
<accession>A0A4R4PXW7</accession>
<dbReference type="SUPFAM" id="SSF53474">
    <property type="entry name" value="alpha/beta-Hydrolases"/>
    <property type="match status" value="1"/>
</dbReference>
<dbReference type="RefSeq" id="WP_132408853.1">
    <property type="nucleotide sequence ID" value="NZ_SMKA01000094.1"/>
</dbReference>
<evidence type="ECO:0000313" key="2">
    <source>
        <dbReference type="EMBL" id="TDC27390.1"/>
    </source>
</evidence>
<dbReference type="Gene3D" id="3.40.50.1820">
    <property type="entry name" value="alpha/beta hydrolase"/>
    <property type="match status" value="1"/>
</dbReference>
<dbReference type="Proteomes" id="UP000295075">
    <property type="component" value="Unassembled WGS sequence"/>
</dbReference>
<dbReference type="InterPro" id="IPR000073">
    <property type="entry name" value="AB_hydrolase_1"/>
</dbReference>
<keyword evidence="2" id="KW-0378">Hydrolase</keyword>
<evidence type="ECO:0000259" key="1">
    <source>
        <dbReference type="Pfam" id="PF12697"/>
    </source>
</evidence>
<dbReference type="OrthoDB" id="9785847at2"/>
<sequence>MKKLARVGLTAIGAFSPRLAGRIAFELWRRPLARGRVRDAERQVHEAARVEVIDGIVTYAWGDGRRPVLLVHGWRSRASRYAGLITQLLELGYSPISYDGPGHGDTTIAMGTILDHQRIINALAAKYGAFEGIIAHSLGVPFALYAVRQGAPAARFVSISGFGDFGYLVDKFGTELGLRTAVKNRLRREIEGRLFDGDPEIWTKFSVGPGDAELLVIHNDVDKVVDPAQVAVLMASYGPRARHSAKTGLGHGRILSDPAVIDEAVTFLTAEASERSDVAEGLDLSA</sequence>
<dbReference type="AlphaFoldDB" id="A0A4R4PXW7"/>
<reference evidence="2 3" key="1">
    <citation type="submission" date="2019-03" db="EMBL/GenBank/DDBJ databases">
        <title>Draft genome sequences of novel Actinobacteria.</title>
        <authorList>
            <person name="Sahin N."/>
            <person name="Ay H."/>
            <person name="Saygin H."/>
        </authorList>
    </citation>
    <scope>NUCLEOTIDE SEQUENCE [LARGE SCALE GENOMIC DNA]</scope>
    <source>
        <strain evidence="2 3">JCM 30547</strain>
    </source>
</reference>
<feature type="domain" description="AB hydrolase-1" evidence="1">
    <location>
        <begin position="68"/>
        <end position="204"/>
    </location>
</feature>
<comment type="caution">
    <text evidence="2">The sequence shown here is derived from an EMBL/GenBank/DDBJ whole genome shotgun (WGS) entry which is preliminary data.</text>
</comment>
<protein>
    <submittedName>
        <fullName evidence="2">Alpha/beta hydrolase</fullName>
    </submittedName>
</protein>